<comment type="caution">
    <text evidence="1">The sequence shown here is derived from an EMBL/GenBank/DDBJ whole genome shotgun (WGS) entry which is preliminary data.</text>
</comment>
<dbReference type="EMBL" id="BSBI01000011">
    <property type="protein sequence ID" value="GLF97602.1"/>
    <property type="molecule type" value="Genomic_DNA"/>
</dbReference>
<sequence>MAAAGPAPDTRRRKDRDGLALALTVLTLLGLASPTLILGDHVHEAARSVIADTEERPAR</sequence>
<organism evidence="1 2">
    <name type="scientific">Streptomyces yaizuensis</name>
    <dbReference type="NCBI Taxonomy" id="2989713"/>
    <lineage>
        <taxon>Bacteria</taxon>
        <taxon>Bacillati</taxon>
        <taxon>Actinomycetota</taxon>
        <taxon>Actinomycetes</taxon>
        <taxon>Kitasatosporales</taxon>
        <taxon>Streptomycetaceae</taxon>
        <taxon>Streptomyces</taxon>
    </lineage>
</organism>
<keyword evidence="2" id="KW-1185">Reference proteome</keyword>
<dbReference type="Proteomes" id="UP001291653">
    <property type="component" value="Unassembled WGS sequence"/>
</dbReference>
<proteinExistence type="predicted"/>
<name>A0ABQ5P4U1_9ACTN</name>
<dbReference type="RefSeq" id="WP_323449588.1">
    <property type="nucleotide sequence ID" value="NZ_BSBI01000011.1"/>
</dbReference>
<gene>
    <name evidence="1" type="ORF">SYYSPA8_24915</name>
</gene>
<reference evidence="1 2" key="1">
    <citation type="submission" date="2022-10" db="EMBL/GenBank/DDBJ databases">
        <title>Draft genome sequence of Streptomyces sp. YSPA8.</title>
        <authorList>
            <person name="Moriuchi R."/>
            <person name="Dohra H."/>
            <person name="Yamamura H."/>
            <person name="Kodani S."/>
        </authorList>
    </citation>
    <scope>NUCLEOTIDE SEQUENCE [LARGE SCALE GENOMIC DNA]</scope>
    <source>
        <strain evidence="1 2">YSPA8</strain>
    </source>
</reference>
<accession>A0ABQ5P4U1</accession>
<evidence type="ECO:0000313" key="2">
    <source>
        <dbReference type="Proteomes" id="UP001291653"/>
    </source>
</evidence>
<protein>
    <submittedName>
        <fullName evidence="1">Uncharacterized protein</fullName>
    </submittedName>
</protein>
<evidence type="ECO:0000313" key="1">
    <source>
        <dbReference type="EMBL" id="GLF97602.1"/>
    </source>
</evidence>